<dbReference type="Gene3D" id="1.20.120.450">
    <property type="entry name" value="dinb family like domain"/>
    <property type="match status" value="1"/>
</dbReference>
<sequence>MTNSNAEAGARIAALRASHDHFRDVAGSLTSAQLRSPGYPSEWTIAQTMSHLGSGAEINGLIFDAGVAGEAPPTQENFQAIWAVWDNKAPEEQGPDSIAADAVLVQKFESLTDDQLSTLEFSNWSGPVDTGTLAAFRLSEHAVHVWDVEVMLDPSATILPQAVETILEIARGLVGFAGKPGPAGLIHVTVTDPDREYALTLGEKVSLTDWDGGDATGELGLPAEAFLRLLYGRLDPAHSPSVTAKNVDLDALRAVFPGF</sequence>
<name>A0A545AI95_9ACTN</name>
<dbReference type="InterPro" id="IPR034660">
    <property type="entry name" value="DinB/YfiT-like"/>
</dbReference>
<dbReference type="InParanoid" id="A0A545AI95"/>
<dbReference type="Proteomes" id="UP000317982">
    <property type="component" value="Unassembled WGS sequence"/>
</dbReference>
<dbReference type="SUPFAM" id="SSF109854">
    <property type="entry name" value="DinB/YfiT-like putative metalloenzymes"/>
    <property type="match status" value="1"/>
</dbReference>
<protein>
    <submittedName>
        <fullName evidence="2">Maleylpyruvate isomerase family mycothiol-dependent enzyme</fullName>
    </submittedName>
</protein>
<dbReference type="RefSeq" id="WP_142708469.1">
    <property type="nucleotide sequence ID" value="NZ_VIRS01000030.1"/>
</dbReference>
<feature type="domain" description="Mycothiol-dependent maleylpyruvate isomerase metal-binding" evidence="1">
    <location>
        <begin position="15"/>
        <end position="149"/>
    </location>
</feature>
<organism evidence="2 3">
    <name type="scientific">Cryptosporangium phraense</name>
    <dbReference type="NCBI Taxonomy" id="2593070"/>
    <lineage>
        <taxon>Bacteria</taxon>
        <taxon>Bacillati</taxon>
        <taxon>Actinomycetota</taxon>
        <taxon>Actinomycetes</taxon>
        <taxon>Cryptosporangiales</taxon>
        <taxon>Cryptosporangiaceae</taxon>
        <taxon>Cryptosporangium</taxon>
    </lineage>
</organism>
<evidence type="ECO:0000259" key="1">
    <source>
        <dbReference type="Pfam" id="PF11716"/>
    </source>
</evidence>
<dbReference type="NCBIfam" id="TIGR03083">
    <property type="entry name" value="maleylpyruvate isomerase family mycothiol-dependent enzyme"/>
    <property type="match status" value="1"/>
</dbReference>
<gene>
    <name evidence="2" type="ORF">FL583_31245</name>
</gene>
<keyword evidence="2" id="KW-0413">Isomerase</keyword>
<accession>A0A545AI95</accession>
<proteinExistence type="predicted"/>
<reference evidence="2 3" key="1">
    <citation type="submission" date="2019-07" db="EMBL/GenBank/DDBJ databases">
        <title>Cryptosporangium phraense sp. nov., isolated from plant litter.</title>
        <authorList>
            <person name="Suriyachadkun C."/>
        </authorList>
    </citation>
    <scope>NUCLEOTIDE SEQUENCE [LARGE SCALE GENOMIC DNA]</scope>
    <source>
        <strain evidence="2 3">A-T 5661</strain>
    </source>
</reference>
<dbReference type="GO" id="GO:0016853">
    <property type="term" value="F:isomerase activity"/>
    <property type="evidence" value="ECO:0007669"/>
    <property type="project" value="UniProtKB-KW"/>
</dbReference>
<dbReference type="GO" id="GO:0046872">
    <property type="term" value="F:metal ion binding"/>
    <property type="evidence" value="ECO:0007669"/>
    <property type="project" value="InterPro"/>
</dbReference>
<evidence type="ECO:0000313" key="2">
    <source>
        <dbReference type="EMBL" id="TQS41039.1"/>
    </source>
</evidence>
<dbReference type="AlphaFoldDB" id="A0A545AI95"/>
<dbReference type="Pfam" id="PF11716">
    <property type="entry name" value="MDMPI_N"/>
    <property type="match status" value="1"/>
</dbReference>
<dbReference type="OrthoDB" id="3213691at2"/>
<keyword evidence="2" id="KW-0670">Pyruvate</keyword>
<dbReference type="EMBL" id="VIRS01000030">
    <property type="protein sequence ID" value="TQS41039.1"/>
    <property type="molecule type" value="Genomic_DNA"/>
</dbReference>
<keyword evidence="3" id="KW-1185">Reference proteome</keyword>
<dbReference type="InterPro" id="IPR017517">
    <property type="entry name" value="Maleyloyr_isom"/>
</dbReference>
<comment type="caution">
    <text evidence="2">The sequence shown here is derived from an EMBL/GenBank/DDBJ whole genome shotgun (WGS) entry which is preliminary data.</text>
</comment>
<dbReference type="InterPro" id="IPR024344">
    <property type="entry name" value="MDMPI_metal-binding"/>
</dbReference>
<evidence type="ECO:0000313" key="3">
    <source>
        <dbReference type="Proteomes" id="UP000317982"/>
    </source>
</evidence>